<organism evidence="1">
    <name type="scientific">marine sediment metagenome</name>
    <dbReference type="NCBI Taxonomy" id="412755"/>
    <lineage>
        <taxon>unclassified sequences</taxon>
        <taxon>metagenomes</taxon>
        <taxon>ecological metagenomes</taxon>
    </lineage>
</organism>
<sequence length="40" mass="4671">MKWEKIDWMGMPIGKLYISGQYLYASTEDGVYRSLIAEVK</sequence>
<gene>
    <name evidence="1" type="ORF">LCGC14_2017260</name>
</gene>
<accession>A0A0F9FL24</accession>
<protein>
    <submittedName>
        <fullName evidence="1">Uncharacterized protein</fullName>
    </submittedName>
</protein>
<comment type="caution">
    <text evidence="1">The sequence shown here is derived from an EMBL/GenBank/DDBJ whole genome shotgun (WGS) entry which is preliminary data.</text>
</comment>
<evidence type="ECO:0000313" key="1">
    <source>
        <dbReference type="EMBL" id="KKL79196.1"/>
    </source>
</evidence>
<dbReference type="EMBL" id="LAZR01023238">
    <property type="protein sequence ID" value="KKL79196.1"/>
    <property type="molecule type" value="Genomic_DNA"/>
</dbReference>
<proteinExistence type="predicted"/>
<reference evidence="1" key="1">
    <citation type="journal article" date="2015" name="Nature">
        <title>Complex archaea that bridge the gap between prokaryotes and eukaryotes.</title>
        <authorList>
            <person name="Spang A."/>
            <person name="Saw J.H."/>
            <person name="Jorgensen S.L."/>
            <person name="Zaremba-Niedzwiedzka K."/>
            <person name="Martijn J."/>
            <person name="Lind A.E."/>
            <person name="van Eijk R."/>
            <person name="Schleper C."/>
            <person name="Guy L."/>
            <person name="Ettema T.J."/>
        </authorList>
    </citation>
    <scope>NUCLEOTIDE SEQUENCE</scope>
</reference>
<dbReference type="AlphaFoldDB" id="A0A0F9FL24"/>
<name>A0A0F9FL24_9ZZZZ</name>